<dbReference type="PANTHER" id="PTHR43610:SF1">
    <property type="entry name" value="N-ACETYLTRANSFERASE DOMAIN-CONTAINING PROTEIN"/>
    <property type="match status" value="1"/>
</dbReference>
<reference evidence="2 3" key="1">
    <citation type="submission" date="2019-08" db="EMBL/GenBank/DDBJ databases">
        <title>Archangium and Cystobacter genomes.</title>
        <authorList>
            <person name="Chen I.-C.K."/>
            <person name="Wielgoss S."/>
        </authorList>
    </citation>
    <scope>NUCLEOTIDE SEQUENCE [LARGE SCALE GENOMIC DNA]</scope>
    <source>
        <strain evidence="2 3">Cbm 6</strain>
    </source>
</reference>
<evidence type="ECO:0000313" key="2">
    <source>
        <dbReference type="EMBL" id="WNG51534.1"/>
    </source>
</evidence>
<feature type="domain" description="N-acetyltransferase" evidence="1">
    <location>
        <begin position="13"/>
        <end position="176"/>
    </location>
</feature>
<dbReference type="EMBL" id="CP043494">
    <property type="protein sequence ID" value="WNG51534.1"/>
    <property type="molecule type" value="Genomic_DNA"/>
</dbReference>
<dbReference type="InterPro" id="IPR016181">
    <property type="entry name" value="Acyl_CoA_acyltransferase"/>
</dbReference>
<gene>
    <name evidence="2" type="ORF">F0U60_50935</name>
</gene>
<proteinExistence type="predicted"/>
<organism evidence="2 3">
    <name type="scientific">Archangium minus</name>
    <dbReference type="NCBI Taxonomy" id="83450"/>
    <lineage>
        <taxon>Bacteria</taxon>
        <taxon>Pseudomonadati</taxon>
        <taxon>Myxococcota</taxon>
        <taxon>Myxococcia</taxon>
        <taxon>Myxococcales</taxon>
        <taxon>Cystobacterineae</taxon>
        <taxon>Archangiaceae</taxon>
        <taxon>Archangium</taxon>
    </lineage>
</organism>
<protein>
    <submittedName>
        <fullName evidence="2">GNAT family N-acetyltransferase</fullName>
    </submittedName>
</protein>
<accession>A0ABY9X811</accession>
<evidence type="ECO:0000313" key="3">
    <source>
        <dbReference type="Proteomes" id="UP001611383"/>
    </source>
</evidence>
<dbReference type="Gene3D" id="3.40.630.30">
    <property type="match status" value="1"/>
</dbReference>
<sequence length="187" mass="21120">MFSHKPVLRGVHAVLRPFRQEDIPSLWAMLHEPECIRFTGSRGEYTRESVDAWYSNRGEVSERLDLAIADVATDACLGEVVLNNLSEVNRSCGFRICLAGPHAFGRGLGTEATRLILRHAFETVGLHRVELEVYDFNPRARHVYEKAGFVLEGVRRQSLFWEGAWHDTLIMAVLAHEWAVHRGTPGG</sequence>
<keyword evidence="3" id="KW-1185">Reference proteome</keyword>
<dbReference type="InterPro" id="IPR000182">
    <property type="entry name" value="GNAT_dom"/>
</dbReference>
<dbReference type="PROSITE" id="PS51186">
    <property type="entry name" value="GNAT"/>
    <property type="match status" value="1"/>
</dbReference>
<dbReference type="PANTHER" id="PTHR43610">
    <property type="entry name" value="BLL6696 PROTEIN"/>
    <property type="match status" value="1"/>
</dbReference>
<dbReference type="SUPFAM" id="SSF55729">
    <property type="entry name" value="Acyl-CoA N-acyltransferases (Nat)"/>
    <property type="match status" value="1"/>
</dbReference>
<dbReference type="Proteomes" id="UP001611383">
    <property type="component" value="Chromosome"/>
</dbReference>
<name>A0ABY9X811_9BACT</name>
<dbReference type="RefSeq" id="WP_395811799.1">
    <property type="nucleotide sequence ID" value="NZ_CP043494.1"/>
</dbReference>
<evidence type="ECO:0000259" key="1">
    <source>
        <dbReference type="PROSITE" id="PS51186"/>
    </source>
</evidence>
<dbReference type="Pfam" id="PF13302">
    <property type="entry name" value="Acetyltransf_3"/>
    <property type="match status" value="1"/>
</dbReference>